<name>A0A7R7JJW1_9MYCO</name>
<dbReference type="AlphaFoldDB" id="A0A7R7JJW1"/>
<feature type="compositionally biased region" description="Low complexity" evidence="1">
    <location>
        <begin position="72"/>
        <end position="84"/>
    </location>
</feature>
<accession>A0A7R7JJW1</accession>
<gene>
    <name evidence="2" type="ORF">MHEC_47780</name>
</gene>
<evidence type="ECO:0000313" key="2">
    <source>
        <dbReference type="EMBL" id="BCO38345.1"/>
    </source>
</evidence>
<feature type="region of interest" description="Disordered" evidence="1">
    <location>
        <begin position="59"/>
        <end position="96"/>
    </location>
</feature>
<protein>
    <submittedName>
        <fullName evidence="2">Uncharacterized protein</fullName>
    </submittedName>
</protein>
<keyword evidence="3" id="KW-1185">Reference proteome</keyword>
<organism evidence="2 3">
    <name type="scientific">Mycobacterium heckeshornense</name>
    <dbReference type="NCBI Taxonomy" id="110505"/>
    <lineage>
        <taxon>Bacteria</taxon>
        <taxon>Bacillati</taxon>
        <taxon>Actinomycetota</taxon>
        <taxon>Actinomycetes</taxon>
        <taxon>Mycobacteriales</taxon>
        <taxon>Mycobacteriaceae</taxon>
        <taxon>Mycobacterium</taxon>
    </lineage>
</organism>
<evidence type="ECO:0000313" key="3">
    <source>
        <dbReference type="Proteomes" id="UP000595446"/>
    </source>
</evidence>
<dbReference type="EMBL" id="AP024237">
    <property type="protein sequence ID" value="BCO38345.1"/>
    <property type="molecule type" value="Genomic_DNA"/>
</dbReference>
<proteinExistence type="predicted"/>
<sequence>MHSRSSRFRLSNSVTKKPLLRMLRCDSVAPLGNPVVPEVYWTLTGSVLANAAERAVSSRSGIDFPQSRRVSKSSLSRKTTSLSSAQPGLTSEIMLR</sequence>
<evidence type="ECO:0000256" key="1">
    <source>
        <dbReference type="SAM" id="MobiDB-lite"/>
    </source>
</evidence>
<reference evidence="2 3" key="1">
    <citation type="submission" date="2020-12" db="EMBL/GenBank/DDBJ databases">
        <title>Complete genome sequence of Mycobacterium heckeshornense JCM 15655T, closely related to a pathogenic non-tuberculous mycobacterial species Mycobacterium xenopi.</title>
        <authorList>
            <person name="Yoshida M."/>
            <person name="Fukano H."/>
            <person name="Asakura T."/>
            <person name="Suzuki M."/>
            <person name="Hoshino Y."/>
        </authorList>
    </citation>
    <scope>NUCLEOTIDE SEQUENCE [LARGE SCALE GENOMIC DNA]</scope>
    <source>
        <strain evidence="2 3">JCM 15655</strain>
    </source>
</reference>
<dbReference type="Proteomes" id="UP000595446">
    <property type="component" value="Chromosome"/>
</dbReference>